<protein>
    <submittedName>
        <fullName evidence="3">Carbon catabolite repressor protein 4-like protein 4</fullName>
    </submittedName>
</protein>
<dbReference type="InterPro" id="IPR036691">
    <property type="entry name" value="Endo/exonu/phosph_ase_sf"/>
</dbReference>
<accession>A0A1E5VYF5</accession>
<gene>
    <name evidence="3" type="ORF">BAE44_0008828</name>
</gene>
<feature type="compositionally biased region" description="Polar residues" evidence="1">
    <location>
        <begin position="104"/>
        <end position="114"/>
    </location>
</feature>
<dbReference type="PANTHER" id="PTHR12121:SF68">
    <property type="entry name" value="CARBON CATABOLITE REPRESSOR PROTEIN 4 HOMOLOG 4-RELATED"/>
    <property type="match status" value="1"/>
</dbReference>
<organism evidence="3 4">
    <name type="scientific">Dichanthelium oligosanthes</name>
    <dbReference type="NCBI Taxonomy" id="888268"/>
    <lineage>
        <taxon>Eukaryota</taxon>
        <taxon>Viridiplantae</taxon>
        <taxon>Streptophyta</taxon>
        <taxon>Embryophyta</taxon>
        <taxon>Tracheophyta</taxon>
        <taxon>Spermatophyta</taxon>
        <taxon>Magnoliopsida</taxon>
        <taxon>Liliopsida</taxon>
        <taxon>Poales</taxon>
        <taxon>Poaceae</taxon>
        <taxon>PACMAD clade</taxon>
        <taxon>Panicoideae</taxon>
        <taxon>Panicodae</taxon>
        <taxon>Paniceae</taxon>
        <taxon>Dichantheliinae</taxon>
        <taxon>Dichanthelium</taxon>
    </lineage>
</organism>
<feature type="compositionally biased region" description="Basic and acidic residues" evidence="1">
    <location>
        <begin position="119"/>
        <end position="135"/>
    </location>
</feature>
<evidence type="ECO:0000259" key="2">
    <source>
        <dbReference type="Pfam" id="PF03372"/>
    </source>
</evidence>
<dbReference type="SUPFAM" id="SSF56219">
    <property type="entry name" value="DNase I-like"/>
    <property type="match status" value="1"/>
</dbReference>
<dbReference type="PANTHER" id="PTHR12121">
    <property type="entry name" value="CARBON CATABOLITE REPRESSOR PROTEIN 4"/>
    <property type="match status" value="1"/>
</dbReference>
<evidence type="ECO:0000256" key="1">
    <source>
        <dbReference type="SAM" id="MobiDB-lite"/>
    </source>
</evidence>
<evidence type="ECO:0000313" key="4">
    <source>
        <dbReference type="Proteomes" id="UP000095767"/>
    </source>
</evidence>
<feature type="region of interest" description="Disordered" evidence="1">
    <location>
        <begin position="101"/>
        <end position="135"/>
    </location>
</feature>
<dbReference type="EMBL" id="LWDX02026202">
    <property type="protein sequence ID" value="OEL30153.1"/>
    <property type="molecule type" value="Genomic_DNA"/>
</dbReference>
<dbReference type="OrthoDB" id="2866996at2759"/>
<feature type="domain" description="Endonuclease/exonuclease/phosphatase" evidence="2">
    <location>
        <begin position="40"/>
        <end position="249"/>
    </location>
</feature>
<proteinExistence type="predicted"/>
<comment type="caution">
    <text evidence="3">The sequence shown here is derived from an EMBL/GenBank/DDBJ whole genome shotgun (WGS) entry which is preliminary data.</text>
</comment>
<dbReference type="AlphaFoldDB" id="A0A1E5VYF5"/>
<dbReference type="GO" id="GO:0000175">
    <property type="term" value="F:3'-5'-RNA exonuclease activity"/>
    <property type="evidence" value="ECO:0007669"/>
    <property type="project" value="TreeGrafter"/>
</dbReference>
<name>A0A1E5VYF5_9POAL</name>
<dbReference type="InterPro" id="IPR005135">
    <property type="entry name" value="Endo/exonuclease/phosphatase"/>
</dbReference>
<dbReference type="Gene3D" id="3.30.1370.190">
    <property type="match status" value="1"/>
</dbReference>
<keyword evidence="4" id="KW-1185">Reference proteome</keyword>
<dbReference type="Proteomes" id="UP000095767">
    <property type="component" value="Unassembled WGS sequence"/>
</dbReference>
<dbReference type="Gene3D" id="3.60.10.10">
    <property type="entry name" value="Endonuclease/exonuclease/phosphatase"/>
    <property type="match status" value="1"/>
</dbReference>
<dbReference type="InterPro" id="IPR050410">
    <property type="entry name" value="CCR4/nocturin_mRNA_transcr"/>
</dbReference>
<feature type="region of interest" description="Disordered" evidence="1">
    <location>
        <begin position="1"/>
        <end position="23"/>
    </location>
</feature>
<evidence type="ECO:0000313" key="3">
    <source>
        <dbReference type="EMBL" id="OEL30153.1"/>
    </source>
</evidence>
<sequence length="261" mass="28785">MSAQAQPRFAPLPTEQSESQTDAGAAGYQFRLVSYNILAQELDEYDAFYKKNMESSGYSSIYIQRSGDKRDGCGIFYKTKSAELVQKEVIHYNDLVEKYVPSDHVNSAPPNNSSPEEDTNAKQDNNKRGDPNDPRIRLKRDCVGLLAAFKLMIIAGDFNSTPGDKVYNYLISGSLESTDEAPIKLRSLYAANGGEPEFTNYTPGFTGTLDYIFLSDRSSIKPTSLLCLPRGDSTDVQGGLPNFQHPSDHLPIGADFLVVNS</sequence>
<dbReference type="Pfam" id="PF03372">
    <property type="entry name" value="Exo_endo_phos"/>
    <property type="match status" value="1"/>
</dbReference>
<dbReference type="STRING" id="888268.A0A1E5VYF5"/>
<reference evidence="3 4" key="1">
    <citation type="submission" date="2016-09" db="EMBL/GenBank/DDBJ databases">
        <title>The draft genome of Dichanthelium oligosanthes: A C3 panicoid grass species.</title>
        <authorList>
            <person name="Studer A.J."/>
            <person name="Schnable J.C."/>
            <person name="Brutnell T.P."/>
        </authorList>
    </citation>
    <scope>NUCLEOTIDE SEQUENCE [LARGE SCALE GENOMIC DNA]</scope>
    <source>
        <strain evidence="4">cv. Kellogg 1175</strain>
        <tissue evidence="3">Leaf</tissue>
    </source>
</reference>